<protein>
    <submittedName>
        <fullName evidence="2">Uncharacterized protein</fullName>
    </submittedName>
</protein>
<dbReference type="EMBL" id="CAXDID020000074">
    <property type="protein sequence ID" value="CAL6015772.1"/>
    <property type="molecule type" value="Genomic_DNA"/>
</dbReference>
<dbReference type="InterPro" id="IPR012340">
    <property type="entry name" value="NA-bd_OB-fold"/>
</dbReference>
<dbReference type="SUPFAM" id="SSF50249">
    <property type="entry name" value="Nucleic acid-binding proteins"/>
    <property type="match status" value="1"/>
</dbReference>
<sequence length="781" mass="90896">MNTDFDPTSLFQQADKLDTSTANKDIQKTETLQDGFDPTSLFKQADQLNTHIDTVQETEQQNLAFDPLSLFQQADQLSSNNQIQQAQIAFDPTSLFQQADQITIPIDQPNIQNINIQTHEAFDPTSLFQQADQLQQPTQKDQLPFNPQPLFQAATESVNQFSLFQQDKLKAQTQFKENQQNEQNEQTNVNTTENPQKDLKINDLNFEKTVQNDIKINEMSINQLKQSLLQSALPKSLISKINTYKQRILISHSSTESSGIQQQQSAQEYITYLLQLLKQNHIQPDAPMNNMLLPIYNKFDMFYVKNENITDFSQEVVSLLKYKANKTNYLKTYAFNAQKFKADCFQTTNRNLFILKMLNMQNIKGISFYYGDFEKQKEFENEYNCISLYFEPQVFKDQNATDIQNLILELFKNKDQEEIRITPMRLYQLFIQLGVDDKISSYKRVHALISLQLLEYAIAKQFNLIHFIQILLKKLQIEQYKDFTPVIKKFFRRDILPTQNTFVFKIILQLNTKLFLLTDGFYYLKARIESDLIVGDKIIVPLPKFKGFQSETEPQFTEEEFISNYLEINQFTYSKSDKLGLYKNKLIYSEHFLMNEFVAHSSFVVIKIIMGQESAVALIQNRGHIYFIRGYKQNFAVISSLQEGRMVHIIGFKATEYHKNWNQICQYIAVIQMSIPVQNTKQVNICQILQQLILVVVQCFEDSIVCNDEHSIYIIKGETEFKLKPKCSFVKITNCLVKDDVVKGVNIRRVVALKESEIIETKSIQQEANEQVKDGLRILGF</sequence>
<reference evidence="2" key="1">
    <citation type="submission" date="2023-06" db="EMBL/GenBank/DDBJ databases">
        <authorList>
            <person name="Kurt Z."/>
        </authorList>
    </citation>
    <scope>NUCLEOTIDE SEQUENCE</scope>
</reference>
<accession>A0AA86TVF4</accession>
<proteinExistence type="predicted"/>
<evidence type="ECO:0000313" key="3">
    <source>
        <dbReference type="EMBL" id="CAL6015772.1"/>
    </source>
</evidence>
<organism evidence="2">
    <name type="scientific">Hexamita inflata</name>
    <dbReference type="NCBI Taxonomy" id="28002"/>
    <lineage>
        <taxon>Eukaryota</taxon>
        <taxon>Metamonada</taxon>
        <taxon>Diplomonadida</taxon>
        <taxon>Hexamitidae</taxon>
        <taxon>Hexamitinae</taxon>
        <taxon>Hexamita</taxon>
    </lineage>
</organism>
<evidence type="ECO:0000313" key="2">
    <source>
        <dbReference type="EMBL" id="CAI9930071.1"/>
    </source>
</evidence>
<feature type="region of interest" description="Disordered" evidence="1">
    <location>
        <begin position="176"/>
        <end position="195"/>
    </location>
</feature>
<dbReference type="EMBL" id="CATOUU010000444">
    <property type="protein sequence ID" value="CAI9930071.1"/>
    <property type="molecule type" value="Genomic_DNA"/>
</dbReference>
<keyword evidence="4" id="KW-1185">Reference proteome</keyword>
<dbReference type="AlphaFoldDB" id="A0AA86TVF4"/>
<evidence type="ECO:0000256" key="1">
    <source>
        <dbReference type="SAM" id="MobiDB-lite"/>
    </source>
</evidence>
<dbReference type="Proteomes" id="UP001642409">
    <property type="component" value="Unassembled WGS sequence"/>
</dbReference>
<name>A0AA86TVF4_9EUKA</name>
<evidence type="ECO:0000313" key="4">
    <source>
        <dbReference type="Proteomes" id="UP001642409"/>
    </source>
</evidence>
<feature type="compositionally biased region" description="Low complexity" evidence="1">
    <location>
        <begin position="176"/>
        <end position="194"/>
    </location>
</feature>
<comment type="caution">
    <text evidence="2">The sequence shown here is derived from an EMBL/GenBank/DDBJ whole genome shotgun (WGS) entry which is preliminary data.</text>
</comment>
<reference evidence="3 4" key="2">
    <citation type="submission" date="2024-07" db="EMBL/GenBank/DDBJ databases">
        <authorList>
            <person name="Akdeniz Z."/>
        </authorList>
    </citation>
    <scope>NUCLEOTIDE SEQUENCE [LARGE SCALE GENOMIC DNA]</scope>
</reference>
<gene>
    <name evidence="2" type="ORF">HINF_LOCUS17716</name>
    <name evidence="3" type="ORF">HINF_LOCUS25160</name>
</gene>